<dbReference type="InterPro" id="IPR023213">
    <property type="entry name" value="CAT-like_dom_sf"/>
</dbReference>
<gene>
    <name evidence="10" type="ORF">FUG_LOCUS202836</name>
</gene>
<dbReference type="InterPro" id="IPR036396">
    <property type="entry name" value="Cyt_P450_sf"/>
</dbReference>
<dbReference type="Pfam" id="PF00067">
    <property type="entry name" value="p450"/>
    <property type="match status" value="1"/>
</dbReference>
<keyword evidence="9" id="KW-0472">Membrane</keyword>
<keyword evidence="7" id="KW-0503">Monooxygenase</keyword>
<dbReference type="Gene3D" id="1.10.630.10">
    <property type="entry name" value="Cytochrome P450"/>
    <property type="match status" value="1"/>
</dbReference>
<dbReference type="CDD" id="cd11041">
    <property type="entry name" value="CYP503A1-like"/>
    <property type="match status" value="1"/>
</dbReference>
<keyword evidence="4 8" id="KW-0479">Metal-binding</keyword>
<evidence type="ECO:0000256" key="5">
    <source>
        <dbReference type="ARBA" id="ARBA00023002"/>
    </source>
</evidence>
<protein>
    <recommendedName>
        <fullName evidence="11">Cytochrome P450</fullName>
    </recommendedName>
</protein>
<organism evidence="10">
    <name type="scientific">Gibberella zeae</name>
    <name type="common">Wheat head blight fungus</name>
    <name type="synonym">Fusarium graminearum</name>
    <dbReference type="NCBI Taxonomy" id="5518"/>
    <lineage>
        <taxon>Eukaryota</taxon>
        <taxon>Fungi</taxon>
        <taxon>Dikarya</taxon>
        <taxon>Ascomycota</taxon>
        <taxon>Pezizomycotina</taxon>
        <taxon>Sordariomycetes</taxon>
        <taxon>Hypocreomycetidae</taxon>
        <taxon>Hypocreales</taxon>
        <taxon>Nectriaceae</taxon>
        <taxon>Fusarium</taxon>
    </lineage>
</organism>
<accession>A0A4E9E8Y9</accession>
<dbReference type="GO" id="GO:0004497">
    <property type="term" value="F:monooxygenase activity"/>
    <property type="evidence" value="ECO:0007669"/>
    <property type="project" value="UniProtKB-KW"/>
</dbReference>
<proteinExistence type="inferred from homology"/>
<evidence type="ECO:0000256" key="9">
    <source>
        <dbReference type="SAM" id="Phobius"/>
    </source>
</evidence>
<evidence type="ECO:0000256" key="3">
    <source>
        <dbReference type="ARBA" id="ARBA00022617"/>
    </source>
</evidence>
<dbReference type="PANTHER" id="PTHR46206">
    <property type="entry name" value="CYTOCHROME P450"/>
    <property type="match status" value="1"/>
</dbReference>
<dbReference type="SUPFAM" id="SSF48264">
    <property type="entry name" value="Cytochrome P450"/>
    <property type="match status" value="1"/>
</dbReference>
<dbReference type="InterPro" id="IPR002403">
    <property type="entry name" value="Cyt_P450_E_grp-IV"/>
</dbReference>
<dbReference type="Gene3D" id="3.30.559.30">
    <property type="entry name" value="Nonribosomal peptide synthetase, condensation domain"/>
    <property type="match status" value="1"/>
</dbReference>
<keyword evidence="3 8" id="KW-0349">Heme</keyword>
<evidence type="ECO:0000313" key="10">
    <source>
        <dbReference type="EMBL" id="VIO56199.1"/>
    </source>
</evidence>
<evidence type="ECO:0000256" key="1">
    <source>
        <dbReference type="ARBA" id="ARBA00001971"/>
    </source>
</evidence>
<dbReference type="GO" id="GO:0016705">
    <property type="term" value="F:oxidoreductase activity, acting on paired donors, with incorporation or reduction of molecular oxygen"/>
    <property type="evidence" value="ECO:0007669"/>
    <property type="project" value="InterPro"/>
</dbReference>
<evidence type="ECO:0000256" key="2">
    <source>
        <dbReference type="ARBA" id="ARBA00010617"/>
    </source>
</evidence>
<dbReference type="GO" id="GO:0005506">
    <property type="term" value="F:iron ion binding"/>
    <property type="evidence" value="ECO:0007669"/>
    <property type="project" value="InterPro"/>
</dbReference>
<dbReference type="PANTHER" id="PTHR46206:SF1">
    <property type="entry name" value="P450, PUTATIVE (EUROFUNG)-RELATED"/>
    <property type="match status" value="1"/>
</dbReference>
<keyword evidence="6 8" id="KW-0408">Iron</keyword>
<dbReference type="EMBL" id="CAAKMV010000123">
    <property type="protein sequence ID" value="VIO56199.1"/>
    <property type="molecule type" value="Genomic_DNA"/>
</dbReference>
<reference evidence="10" key="1">
    <citation type="submission" date="2019-04" db="EMBL/GenBank/DDBJ databases">
        <authorList>
            <person name="Melise S."/>
            <person name="Noan J."/>
            <person name="Okalmin O."/>
        </authorList>
    </citation>
    <scope>NUCLEOTIDE SEQUENCE</scope>
    <source>
        <strain evidence="10">FN9</strain>
    </source>
</reference>
<dbReference type="InterPro" id="IPR001128">
    <property type="entry name" value="Cyt_P450"/>
</dbReference>
<keyword evidence="5" id="KW-0560">Oxidoreductase</keyword>
<dbReference type="GO" id="GO:0020037">
    <property type="term" value="F:heme binding"/>
    <property type="evidence" value="ECO:0007669"/>
    <property type="project" value="InterPro"/>
</dbReference>
<keyword evidence="9" id="KW-0812">Transmembrane</keyword>
<evidence type="ECO:0000256" key="8">
    <source>
        <dbReference type="PIRSR" id="PIRSR602403-1"/>
    </source>
</evidence>
<dbReference type="PRINTS" id="PR00465">
    <property type="entry name" value="EP450IV"/>
</dbReference>
<comment type="similarity">
    <text evidence="2">Belongs to the cytochrome P450 family.</text>
</comment>
<evidence type="ECO:0000256" key="4">
    <source>
        <dbReference type="ARBA" id="ARBA00022723"/>
    </source>
</evidence>
<evidence type="ECO:0000256" key="6">
    <source>
        <dbReference type="ARBA" id="ARBA00023004"/>
    </source>
</evidence>
<comment type="cofactor">
    <cofactor evidence="1 8">
        <name>heme</name>
        <dbReference type="ChEBI" id="CHEBI:30413"/>
    </cofactor>
</comment>
<evidence type="ECO:0008006" key="11">
    <source>
        <dbReference type="Google" id="ProtNLM"/>
    </source>
</evidence>
<name>A0A4E9E8Y9_GIBZA</name>
<feature type="transmembrane region" description="Helical" evidence="9">
    <location>
        <begin position="12"/>
        <end position="30"/>
    </location>
</feature>
<keyword evidence="9" id="KW-1133">Transmembrane helix</keyword>
<evidence type="ECO:0000256" key="7">
    <source>
        <dbReference type="ARBA" id="ARBA00023033"/>
    </source>
</evidence>
<dbReference type="Gene3D" id="3.30.559.10">
    <property type="entry name" value="Chloramphenicol acetyltransferase-like domain"/>
    <property type="match status" value="1"/>
</dbReference>
<sequence length="1016" mass="113941">MIQAATDLVSRPAIAVPLIIFLSYITYQLFIKPSNLPDLPIIGARKSDWFPLFQARIRNSLNVKAVLNSSYAQYKNQATILPLLDGGNVILLPRSDTKFASEQPTNQLSMHESVQHDLQTDWTTMTPSLTHDPIHLDLVLTHLTKEVGNLIPDLAEEIEHCVRQQWGTSSEWTEVCIFEKAQLITSGVTNRAFVGFPLCRNDEMLKLGIAFAQDIPLSSMLLKPFPNFLKPLVAPIIALPNRIHNNKFERILKPEIQARLSKYDAQATESEKPPKSERNDYLQWLIEQAKDIGHPKNWKVNALSERVLMMNFASIHTTTFAVTHALLDIAASSPDLIAELRDEIKSVLEQHNGKWNKRAVAKLEKLDSAIRESQRKNSIVSVAVSRTIVAEKGVTFPSGTHVPKGHRIAVPGYSVFQDPEVYPEPKKYKALRFYNARQNEKDEYVKSARNAWPTTSADFLAWGLGRNACPGRFFASSEIKLMIAYMLLNYDIEHLDERPHNTWIMQNRIPPMKATLRIRRWKESSTGFWHRSIDEYEQFYRLYTKPEHGCYHITACASFQVKDNNVNPYFNVESALRNAWNFLRYRHPTLGSRIEGSDQPDAWERMYRPFQTGDYVESWLNSTFKIIDTDESALSWFNNCAPSFHMPTVYVVHSGLEAHQTVFLRCPHDITDGVGVLQLLGQLFIHATKSYGKAIEFKYPLPDTDLGTRLSPSLRVVASIPESLSEAQTKRFQELQTTNGNVCNHPCLMGLPTSASHNSAPDMKCIAVSVSREVSSQILVGCKNIALGVSLTHIFIAALTTALGDLQPRQDKTYTARYIDRPMINIRPYCHEHFNSPDHAAAAYHAVSSQALGIDVKVPGSADDDTEVDALSELAIKVRDPYQQLKSDLSNNTHEQALFAPQVFQTLSPPPGVDPWAVQKSPFCPVALSSIGNLATIVGGSDGVIELTKVWVASQPISAEVALFLASWDGQIELSSVFNTQYHDGGFVERFITKILTNVFKGLGIDGNGRAIISAK</sequence>
<feature type="binding site" description="axial binding residue" evidence="8">
    <location>
        <position position="469"/>
    </location>
    <ligand>
        <name>heme</name>
        <dbReference type="ChEBI" id="CHEBI:30413"/>
    </ligand>
    <ligandPart>
        <name>Fe</name>
        <dbReference type="ChEBI" id="CHEBI:18248"/>
    </ligandPart>
</feature>
<dbReference type="AlphaFoldDB" id="A0A4E9E8Y9"/>